<dbReference type="OrthoDB" id="538223at2759"/>
<dbReference type="PROSITE" id="PS50294">
    <property type="entry name" value="WD_REPEATS_REGION"/>
    <property type="match status" value="1"/>
</dbReference>
<dbReference type="SMART" id="SM00320">
    <property type="entry name" value="WD40"/>
    <property type="match status" value="5"/>
</dbReference>
<evidence type="ECO:0000256" key="1">
    <source>
        <dbReference type="ARBA" id="ARBA00022574"/>
    </source>
</evidence>
<sequence>MSLQYLSDKESHPSQAHRYPVTAVCWAYSDTRDQEPPPSPAQGVVLSGDTNGNILAWDPRTAAAYRPLPRSHTAAISSITTNHAGSLALSSDALGGVALWDLGPFHTALAEEARAGNRGEKETDDLEAATADANGNATGTDTPPSRPLPVADGISLLVHQCDSLPQSVAATSSSDSTLSHAYKTALHPTLPLFASVGQSAAVSLHSLGSTVAAAGRLFGELISSADVVDAGDFGLALAFDPAGGRLAVSTLRGRVHVYAVVEDGLALVLESTFADHPSPVRALSFSSTGHLYAGGDDRILTIHDVKHTFPGPCQTQTQVQVQVQVEASTVAVAALTGHKGSILATAPQPSSESRIVASISADQTVKMWDLATNPKSCVYTAAEQAPVLAFCFQPLAATSLSAPPAHSAMNATSASAGASGFGTASRFVTASLDGRLRFYRSAGV</sequence>
<dbReference type="GO" id="GO:0005634">
    <property type="term" value="C:nucleus"/>
    <property type="evidence" value="ECO:0007669"/>
    <property type="project" value="TreeGrafter"/>
</dbReference>
<reference evidence="4 5" key="1">
    <citation type="journal article" date="2018" name="Mol. Biol. Evol.">
        <title>Broad Genomic Sampling Reveals a Smut Pathogenic Ancestry of the Fungal Clade Ustilaginomycotina.</title>
        <authorList>
            <person name="Kijpornyongpan T."/>
            <person name="Mondo S.J."/>
            <person name="Barry K."/>
            <person name="Sandor L."/>
            <person name="Lee J."/>
            <person name="Lipzen A."/>
            <person name="Pangilinan J."/>
            <person name="LaButti K."/>
            <person name="Hainaut M."/>
            <person name="Henrissat B."/>
            <person name="Grigoriev I.V."/>
            <person name="Spatafora J.W."/>
            <person name="Aime M.C."/>
        </authorList>
    </citation>
    <scope>NUCLEOTIDE SEQUENCE [LARGE SCALE GENOMIC DNA]</scope>
    <source>
        <strain evidence="4 5">MCA 3645</strain>
    </source>
</reference>
<dbReference type="PANTHER" id="PTHR44090">
    <property type="entry name" value="WD REPEAT-CONTAINING PROTEIN 61"/>
    <property type="match status" value="1"/>
</dbReference>
<keyword evidence="5" id="KW-1185">Reference proteome</keyword>
<dbReference type="Gene3D" id="2.130.10.10">
    <property type="entry name" value="YVTN repeat-like/Quinoprotein amine dehydrogenase"/>
    <property type="match status" value="2"/>
</dbReference>
<dbReference type="InterPro" id="IPR051510">
    <property type="entry name" value="SKI8"/>
</dbReference>
<keyword evidence="2" id="KW-0677">Repeat</keyword>
<dbReference type="Pfam" id="PF00400">
    <property type="entry name" value="WD40"/>
    <property type="match status" value="2"/>
</dbReference>
<keyword evidence="1 3" id="KW-0853">WD repeat</keyword>
<organism evidence="4 5">
    <name type="scientific">Testicularia cyperi</name>
    <dbReference type="NCBI Taxonomy" id="1882483"/>
    <lineage>
        <taxon>Eukaryota</taxon>
        <taxon>Fungi</taxon>
        <taxon>Dikarya</taxon>
        <taxon>Basidiomycota</taxon>
        <taxon>Ustilaginomycotina</taxon>
        <taxon>Ustilaginomycetes</taxon>
        <taxon>Ustilaginales</taxon>
        <taxon>Anthracoideaceae</taxon>
        <taxon>Testicularia</taxon>
    </lineage>
</organism>
<dbReference type="SUPFAM" id="SSF50978">
    <property type="entry name" value="WD40 repeat-like"/>
    <property type="match status" value="1"/>
</dbReference>
<evidence type="ECO:0000313" key="4">
    <source>
        <dbReference type="EMBL" id="PWZ03310.1"/>
    </source>
</evidence>
<dbReference type="InParanoid" id="A0A317XZD1"/>
<dbReference type="GO" id="GO:0032991">
    <property type="term" value="C:protein-containing complex"/>
    <property type="evidence" value="ECO:0007669"/>
    <property type="project" value="UniProtKB-ARBA"/>
</dbReference>
<feature type="repeat" description="WD" evidence="3">
    <location>
        <begin position="335"/>
        <end position="372"/>
    </location>
</feature>
<dbReference type="PROSITE" id="PS50082">
    <property type="entry name" value="WD_REPEATS_2"/>
    <property type="match status" value="1"/>
</dbReference>
<proteinExistence type="predicted"/>
<evidence type="ECO:0000313" key="5">
    <source>
        <dbReference type="Proteomes" id="UP000246740"/>
    </source>
</evidence>
<gene>
    <name evidence="4" type="ORF">BCV70DRAFT_156057</name>
</gene>
<dbReference type="PANTHER" id="PTHR44090:SF1">
    <property type="entry name" value="SUPERKILLER COMPLEX PROTEIN 8"/>
    <property type="match status" value="1"/>
</dbReference>
<dbReference type="InterPro" id="IPR036322">
    <property type="entry name" value="WD40_repeat_dom_sf"/>
</dbReference>
<accession>A0A317XZD1</accession>
<dbReference type="PROSITE" id="PS00678">
    <property type="entry name" value="WD_REPEATS_1"/>
    <property type="match status" value="1"/>
</dbReference>
<dbReference type="InterPro" id="IPR015943">
    <property type="entry name" value="WD40/YVTN_repeat-like_dom_sf"/>
</dbReference>
<name>A0A317XZD1_9BASI</name>
<dbReference type="Proteomes" id="UP000246740">
    <property type="component" value="Unassembled WGS sequence"/>
</dbReference>
<dbReference type="InterPro" id="IPR001680">
    <property type="entry name" value="WD40_rpt"/>
</dbReference>
<dbReference type="AlphaFoldDB" id="A0A317XZD1"/>
<evidence type="ECO:0000256" key="2">
    <source>
        <dbReference type="ARBA" id="ARBA00022737"/>
    </source>
</evidence>
<dbReference type="STRING" id="1882483.A0A317XZD1"/>
<evidence type="ECO:0000256" key="3">
    <source>
        <dbReference type="PROSITE-ProRule" id="PRU00221"/>
    </source>
</evidence>
<protein>
    <submittedName>
        <fullName evidence="4">WD40 repeat-like protein</fullName>
    </submittedName>
</protein>
<dbReference type="InterPro" id="IPR019775">
    <property type="entry name" value="WD40_repeat_CS"/>
</dbReference>
<dbReference type="EMBL" id="KZ819188">
    <property type="protein sequence ID" value="PWZ03310.1"/>
    <property type="molecule type" value="Genomic_DNA"/>
</dbReference>